<keyword evidence="5" id="KW-1185">Reference proteome</keyword>
<dbReference type="PANTHER" id="PTHR24123:SF33">
    <property type="entry name" value="PROTEIN HOS4"/>
    <property type="match status" value="1"/>
</dbReference>
<gene>
    <name evidence="4" type="ORF">PGRI_020790</name>
</gene>
<proteinExistence type="predicted"/>
<name>A0A135LGY2_PENPA</name>
<comment type="caution">
    <text evidence="4">The sequence shown here is derived from an EMBL/GenBank/DDBJ whole genome shotgun (WGS) entry which is preliminary data.</text>
</comment>
<dbReference type="Gene3D" id="1.25.40.20">
    <property type="entry name" value="Ankyrin repeat-containing domain"/>
    <property type="match status" value="1"/>
</dbReference>
<dbReference type="STRING" id="5078.A0A135LGY2"/>
<sequence length="368" mass="41866">MSLEWLPTELILMIESNIESKKDLNALICTNTRFFLMFEDKLYKTNTAKEHAAIILWAAKRGLSGTILKCLTAGATVPLLDRFKSHLKDRNAPESITVLPRYPKPHPLTVAAEIGSMPCVRLLIRQGVNPNFLDDNYETPMRQAAGNGHVKVVKFLLKDADAFTGEFKLRRPLKLAAARGHLEVLKVLFSFLDEAPRLLTVKDAAQIIMYEGLWHCHEDVVKFALSKGADVNDESPKPTLRFISDLRSDEHPYRQPFKLTQKHKTIQMIDGVETPGWVCEIPNPLYAALLSRNERILLLMFDYGCDLQQLGPEALRYAILKKDHVLISRLLRMGMIFTPRSFSGGFEQQSQKWENLMMSNMNELGFRA</sequence>
<dbReference type="InterPro" id="IPR002110">
    <property type="entry name" value="Ankyrin_rpt"/>
</dbReference>
<keyword evidence="1" id="KW-0677">Repeat</keyword>
<evidence type="ECO:0000313" key="5">
    <source>
        <dbReference type="Proteomes" id="UP000070168"/>
    </source>
</evidence>
<protein>
    <submittedName>
        <fullName evidence="4">Uncharacterized protein</fullName>
    </submittedName>
</protein>
<evidence type="ECO:0000313" key="4">
    <source>
        <dbReference type="EMBL" id="KXG48209.1"/>
    </source>
</evidence>
<dbReference type="OrthoDB" id="341259at2759"/>
<dbReference type="InterPro" id="IPR036770">
    <property type="entry name" value="Ankyrin_rpt-contain_sf"/>
</dbReference>
<organism evidence="4 5">
    <name type="scientific">Penicillium patulum</name>
    <name type="common">Penicillium griseofulvum</name>
    <dbReference type="NCBI Taxonomy" id="5078"/>
    <lineage>
        <taxon>Eukaryota</taxon>
        <taxon>Fungi</taxon>
        <taxon>Dikarya</taxon>
        <taxon>Ascomycota</taxon>
        <taxon>Pezizomycotina</taxon>
        <taxon>Eurotiomycetes</taxon>
        <taxon>Eurotiomycetidae</taxon>
        <taxon>Eurotiales</taxon>
        <taxon>Aspergillaceae</taxon>
        <taxon>Penicillium</taxon>
    </lineage>
</organism>
<dbReference type="SUPFAM" id="SSF48403">
    <property type="entry name" value="Ankyrin repeat"/>
    <property type="match status" value="1"/>
</dbReference>
<dbReference type="GeneID" id="63705092"/>
<evidence type="ECO:0000256" key="3">
    <source>
        <dbReference type="PROSITE-ProRule" id="PRU00023"/>
    </source>
</evidence>
<dbReference type="RefSeq" id="XP_040646745.1">
    <property type="nucleotide sequence ID" value="XM_040789792.1"/>
</dbReference>
<reference evidence="4 5" key="1">
    <citation type="journal article" date="2016" name="BMC Genomics">
        <title>Genome sequencing and secondary metabolism of the postharvest pathogen Penicillium griseofulvum.</title>
        <authorList>
            <person name="Banani H."/>
            <person name="Marcet-Houben M."/>
            <person name="Ballester A.R."/>
            <person name="Abbruscato P."/>
            <person name="Gonzalez-Candelas L."/>
            <person name="Gabaldon T."/>
            <person name="Spadaro D."/>
        </authorList>
    </citation>
    <scope>NUCLEOTIDE SEQUENCE [LARGE SCALE GENOMIC DNA]</scope>
    <source>
        <strain evidence="4 5">PG3</strain>
    </source>
</reference>
<dbReference type="AlphaFoldDB" id="A0A135LGY2"/>
<dbReference type="PANTHER" id="PTHR24123">
    <property type="entry name" value="ANKYRIN REPEAT-CONTAINING"/>
    <property type="match status" value="1"/>
</dbReference>
<dbReference type="Pfam" id="PF12796">
    <property type="entry name" value="Ank_2"/>
    <property type="match status" value="1"/>
</dbReference>
<evidence type="ECO:0000256" key="2">
    <source>
        <dbReference type="ARBA" id="ARBA00023043"/>
    </source>
</evidence>
<dbReference type="EMBL" id="LHQR01000065">
    <property type="protein sequence ID" value="KXG48209.1"/>
    <property type="molecule type" value="Genomic_DNA"/>
</dbReference>
<accession>A0A135LGY2</accession>
<dbReference type="PROSITE" id="PS50088">
    <property type="entry name" value="ANK_REPEAT"/>
    <property type="match status" value="1"/>
</dbReference>
<dbReference type="SMART" id="SM00248">
    <property type="entry name" value="ANK"/>
    <property type="match status" value="5"/>
</dbReference>
<feature type="repeat" description="ANK" evidence="3">
    <location>
        <begin position="107"/>
        <end position="135"/>
    </location>
</feature>
<keyword evidence="2 3" id="KW-0040">ANK repeat</keyword>
<dbReference type="OMA" id="YEGLWHC"/>
<dbReference type="InterPro" id="IPR051165">
    <property type="entry name" value="Multifunctional_ANK_Repeat"/>
</dbReference>
<evidence type="ECO:0000256" key="1">
    <source>
        <dbReference type="ARBA" id="ARBA00022737"/>
    </source>
</evidence>
<dbReference type="Proteomes" id="UP000070168">
    <property type="component" value="Unassembled WGS sequence"/>
</dbReference>